<reference evidence="1 2" key="1">
    <citation type="submission" date="2018-06" db="EMBL/GenBank/DDBJ databases">
        <authorList>
            <consortium name="Pathogen Informatics"/>
            <person name="Doyle S."/>
        </authorList>
    </citation>
    <scope>NUCLEOTIDE SEQUENCE [LARGE SCALE GENOMIC DNA]</scope>
    <source>
        <strain evidence="1 2">NCTC12877</strain>
    </source>
</reference>
<accession>A0A378QZT8</accession>
<evidence type="ECO:0000313" key="2">
    <source>
        <dbReference type="Proteomes" id="UP000254065"/>
    </source>
</evidence>
<gene>
    <name evidence="1" type="ORF">NCTC12877_01293</name>
</gene>
<evidence type="ECO:0008006" key="3">
    <source>
        <dbReference type="Google" id="ProtNLM"/>
    </source>
</evidence>
<dbReference type="EMBL" id="UGQB01000004">
    <property type="protein sequence ID" value="STZ08298.1"/>
    <property type="molecule type" value="Genomic_DNA"/>
</dbReference>
<organism evidence="1 2">
    <name type="scientific">Moraxella caprae</name>
    <dbReference type="NCBI Taxonomy" id="90240"/>
    <lineage>
        <taxon>Bacteria</taxon>
        <taxon>Pseudomonadati</taxon>
        <taxon>Pseudomonadota</taxon>
        <taxon>Gammaproteobacteria</taxon>
        <taxon>Moraxellales</taxon>
        <taxon>Moraxellaceae</taxon>
        <taxon>Moraxella</taxon>
    </lineage>
</organism>
<dbReference type="AlphaFoldDB" id="A0A378QZT8"/>
<dbReference type="Proteomes" id="UP000254065">
    <property type="component" value="Unassembled WGS sequence"/>
</dbReference>
<dbReference type="OrthoDB" id="6710339at2"/>
<dbReference type="RefSeq" id="WP_029103386.1">
    <property type="nucleotide sequence ID" value="NZ_UGQB01000004.1"/>
</dbReference>
<keyword evidence="2" id="KW-1185">Reference proteome</keyword>
<proteinExistence type="predicted"/>
<evidence type="ECO:0000313" key="1">
    <source>
        <dbReference type="EMBL" id="STZ08298.1"/>
    </source>
</evidence>
<sequence>MQQVTILGVKRSQGTLDNGKAYNSTKIYVQTKMKETIDQAGFGVAEYAWGDSSNFEKINKLSFPFLANIDLETVTNGKTVQLVVNDVVPITNLNDKSKIV</sequence>
<dbReference type="STRING" id="1122244.GCA_000426885_01964"/>
<protein>
    <recommendedName>
        <fullName evidence="3">Single-stranded DNA-binding protein</fullName>
    </recommendedName>
</protein>
<name>A0A378QZT8_9GAMM</name>